<dbReference type="EC" id="3.1.11.6" evidence="5"/>
<dbReference type="GO" id="GO:0009318">
    <property type="term" value="C:exodeoxyribonuclease VII complex"/>
    <property type="evidence" value="ECO:0007669"/>
    <property type="project" value="UniProtKB-UniRule"/>
</dbReference>
<dbReference type="InterPro" id="IPR003753">
    <property type="entry name" value="Exonuc_VII_L"/>
</dbReference>
<feature type="coiled-coil region" evidence="7">
    <location>
        <begin position="317"/>
        <end position="349"/>
    </location>
</feature>
<name>R4KAX4_CLOPA</name>
<reference evidence="10 11" key="1">
    <citation type="submission" date="2012-01" db="EMBL/GenBank/DDBJ databases">
        <title>Complete sequence of chromosome of Clostridium pasteurianum BC1.</title>
        <authorList>
            <consortium name="US DOE Joint Genome Institute"/>
            <person name="Lucas S."/>
            <person name="Han J."/>
            <person name="Lapidus A."/>
            <person name="Cheng J.-F."/>
            <person name="Goodwin L."/>
            <person name="Pitluck S."/>
            <person name="Peters L."/>
            <person name="Mikhailova N."/>
            <person name="Teshima H."/>
            <person name="Detter J.C."/>
            <person name="Han C."/>
            <person name="Tapia R."/>
            <person name="Land M."/>
            <person name="Hauser L."/>
            <person name="Kyrpides N."/>
            <person name="Ivanova N."/>
            <person name="Pagani I."/>
            <person name="Dunn J."/>
            <person name="Taghavi S."/>
            <person name="Francis A."/>
            <person name="van der Lelie D."/>
            <person name="Woyke T."/>
        </authorList>
    </citation>
    <scope>NUCLEOTIDE SEQUENCE [LARGE SCALE GENOMIC DNA]</scope>
    <source>
        <strain evidence="10 11">BC1</strain>
    </source>
</reference>
<evidence type="ECO:0000256" key="2">
    <source>
        <dbReference type="ARBA" id="ARBA00022722"/>
    </source>
</evidence>
<dbReference type="EMBL" id="CP003261">
    <property type="protein sequence ID" value="AGK97669.1"/>
    <property type="molecule type" value="Genomic_DNA"/>
</dbReference>
<protein>
    <recommendedName>
        <fullName evidence="5">Exodeoxyribonuclease 7 large subunit</fullName>
        <ecNumber evidence="5">3.1.11.6</ecNumber>
    </recommendedName>
    <alternativeName>
        <fullName evidence="5">Exodeoxyribonuclease VII large subunit</fullName>
        <shortName evidence="5">Exonuclease VII large subunit</shortName>
    </alternativeName>
</protein>
<evidence type="ECO:0000256" key="3">
    <source>
        <dbReference type="ARBA" id="ARBA00022801"/>
    </source>
</evidence>
<dbReference type="STRING" id="86416.Clopa_2831"/>
<dbReference type="PATRIC" id="fig|86416.3.peg.2817"/>
<dbReference type="NCBIfam" id="TIGR00237">
    <property type="entry name" value="xseA"/>
    <property type="match status" value="1"/>
</dbReference>
<dbReference type="HAMAP" id="MF_00378">
    <property type="entry name" value="Exonuc_7_L"/>
    <property type="match status" value="1"/>
</dbReference>
<keyword evidence="3 5" id="KW-0378">Hydrolase</keyword>
<dbReference type="KEGG" id="cpas:Clopa_2831"/>
<evidence type="ECO:0000256" key="6">
    <source>
        <dbReference type="RuleBase" id="RU004355"/>
    </source>
</evidence>
<organism evidence="10 11">
    <name type="scientific">Clostridium pasteurianum BC1</name>
    <dbReference type="NCBI Taxonomy" id="86416"/>
    <lineage>
        <taxon>Bacteria</taxon>
        <taxon>Bacillati</taxon>
        <taxon>Bacillota</taxon>
        <taxon>Clostridia</taxon>
        <taxon>Eubacteriales</taxon>
        <taxon>Clostridiaceae</taxon>
        <taxon>Clostridium</taxon>
    </lineage>
</organism>
<comment type="similarity">
    <text evidence="5 6">Belongs to the XseA family.</text>
</comment>
<dbReference type="Pfam" id="PF02601">
    <property type="entry name" value="Exonuc_VII_L"/>
    <property type="match status" value="1"/>
</dbReference>
<dbReference type="Proteomes" id="UP000013523">
    <property type="component" value="Chromosome"/>
</dbReference>
<proteinExistence type="inferred from homology"/>
<keyword evidence="11" id="KW-1185">Reference proteome</keyword>
<dbReference type="GO" id="GO:0003676">
    <property type="term" value="F:nucleic acid binding"/>
    <property type="evidence" value="ECO:0007669"/>
    <property type="project" value="InterPro"/>
</dbReference>
<evidence type="ECO:0000313" key="11">
    <source>
        <dbReference type="Proteomes" id="UP000013523"/>
    </source>
</evidence>
<dbReference type="InterPro" id="IPR020579">
    <property type="entry name" value="Exonuc_VII_lsu_C"/>
</dbReference>
<dbReference type="CDD" id="cd04489">
    <property type="entry name" value="ExoVII_LU_OBF"/>
    <property type="match status" value="1"/>
</dbReference>
<accession>R4KAX4</accession>
<dbReference type="GO" id="GO:0005737">
    <property type="term" value="C:cytoplasm"/>
    <property type="evidence" value="ECO:0007669"/>
    <property type="project" value="UniProtKB-SubCell"/>
</dbReference>
<keyword evidence="4 5" id="KW-0269">Exonuclease</keyword>
<keyword evidence="1 5" id="KW-0963">Cytoplasm</keyword>
<comment type="subunit">
    <text evidence="5">Heterooligomer composed of large and small subunits.</text>
</comment>
<dbReference type="InterPro" id="IPR025824">
    <property type="entry name" value="OB-fold_nuc-bd_dom"/>
</dbReference>
<dbReference type="eggNOG" id="COG1570">
    <property type="taxonomic scope" value="Bacteria"/>
</dbReference>
<dbReference type="OrthoDB" id="9802795at2"/>
<sequence>MYIKTLTVSEVSNYIKKILDSDFILNNTLIKGEISNFKIHSSGHAYFSLKDDYGKINCIMFKSKTEKLKFMPENGMSVVIKGKVSVYAKDGVYQIYCEEIKLEGIGELSEAFNKLKKKLESEGLFDASHKRTIPAFCKKIGVITSPTGAAIRDIINVTKRRNRGTNITIYPALVQGANAPADIIKGIDYFNQFEDIDVILLSRGGGPIEELWSFNDEKLAYAVFDSKKPIVTAVGHETDFTIVDFVSDLRAPTPSAGAEILSFNLEEANEKIKNYKYTIDKNVKTYLENKLNTLDMYRKTLEHNSPIAAIANSYNYIDRMNEILNEKIKNKLEAEKQKLSKLNALLNAHNPLNVLDRGYAIIEDEGSNLIAEINTLCSNNKVKITLKDGSSFFDIKVSSKT</sequence>
<evidence type="ECO:0000313" key="10">
    <source>
        <dbReference type="EMBL" id="AGK97669.1"/>
    </source>
</evidence>
<comment type="catalytic activity">
    <reaction evidence="5 6">
        <text>Exonucleolytic cleavage in either 5'- to 3'- or 3'- to 5'-direction to yield nucleoside 5'-phosphates.</text>
        <dbReference type="EC" id="3.1.11.6"/>
    </reaction>
</comment>
<comment type="function">
    <text evidence="5">Bidirectionally degrades single-stranded DNA into large acid-insoluble oligonucleotides, which are then degraded further into small acid-soluble oligonucleotides.</text>
</comment>
<feature type="domain" description="OB-fold nucleic acid binding" evidence="9">
    <location>
        <begin position="6"/>
        <end position="100"/>
    </location>
</feature>
<evidence type="ECO:0000256" key="5">
    <source>
        <dbReference type="HAMAP-Rule" id="MF_00378"/>
    </source>
</evidence>
<gene>
    <name evidence="5" type="primary">xseA</name>
    <name evidence="10" type="ORF">Clopa_2831</name>
</gene>
<evidence type="ECO:0000259" key="9">
    <source>
        <dbReference type="Pfam" id="PF13742"/>
    </source>
</evidence>
<dbReference type="GO" id="GO:0008855">
    <property type="term" value="F:exodeoxyribonuclease VII activity"/>
    <property type="evidence" value="ECO:0007669"/>
    <property type="project" value="UniProtKB-UniRule"/>
</dbReference>
<dbReference type="RefSeq" id="WP_015615963.1">
    <property type="nucleotide sequence ID" value="NC_021182.1"/>
</dbReference>
<keyword evidence="2 5" id="KW-0540">Nuclease</keyword>
<evidence type="ECO:0000256" key="7">
    <source>
        <dbReference type="SAM" id="Coils"/>
    </source>
</evidence>
<dbReference type="AlphaFoldDB" id="R4KAX4"/>
<dbReference type="PANTHER" id="PTHR30008:SF0">
    <property type="entry name" value="EXODEOXYRIBONUCLEASE 7 LARGE SUBUNIT"/>
    <property type="match status" value="1"/>
</dbReference>
<keyword evidence="7" id="KW-0175">Coiled coil</keyword>
<dbReference type="HOGENOM" id="CLU_023625_3_1_9"/>
<evidence type="ECO:0000256" key="4">
    <source>
        <dbReference type="ARBA" id="ARBA00022839"/>
    </source>
</evidence>
<dbReference type="GO" id="GO:0006308">
    <property type="term" value="P:DNA catabolic process"/>
    <property type="evidence" value="ECO:0007669"/>
    <property type="project" value="UniProtKB-UniRule"/>
</dbReference>
<dbReference type="PANTHER" id="PTHR30008">
    <property type="entry name" value="EXODEOXYRIBONUCLEASE 7 LARGE SUBUNIT"/>
    <property type="match status" value="1"/>
</dbReference>
<evidence type="ECO:0000259" key="8">
    <source>
        <dbReference type="Pfam" id="PF02601"/>
    </source>
</evidence>
<feature type="domain" description="Exonuclease VII large subunit C-terminal" evidence="8">
    <location>
        <begin position="124"/>
        <end position="342"/>
    </location>
</feature>
<dbReference type="Pfam" id="PF13742">
    <property type="entry name" value="tRNA_anti_2"/>
    <property type="match status" value="1"/>
</dbReference>
<evidence type="ECO:0000256" key="1">
    <source>
        <dbReference type="ARBA" id="ARBA00022490"/>
    </source>
</evidence>
<comment type="subcellular location">
    <subcellularLocation>
        <location evidence="5 6">Cytoplasm</location>
    </subcellularLocation>
</comment>